<sequence length="61" mass="6453">MLRTIIVSDYIHVQGTLVRALDDGDIVICTGNREFLGRPISPLSPSEMASPTAIRTAGVAG</sequence>
<reference evidence="2" key="1">
    <citation type="journal article" date="2015" name="Nature">
        <title>Complex archaea that bridge the gap between prokaryotes and eukaryotes.</title>
        <authorList>
            <person name="Spang A."/>
            <person name="Saw J.H."/>
            <person name="Jorgensen S.L."/>
            <person name="Zaremba-Niedzwiedzka K."/>
            <person name="Martijn J."/>
            <person name="Lind A.E."/>
            <person name="van Eijk R."/>
            <person name="Schleper C."/>
            <person name="Guy L."/>
            <person name="Ettema T.J."/>
        </authorList>
    </citation>
    <scope>NUCLEOTIDE SEQUENCE</scope>
</reference>
<dbReference type="AlphaFoldDB" id="A0A0F9HTG9"/>
<name>A0A0F9HTG9_9ZZZZ</name>
<evidence type="ECO:0000256" key="1">
    <source>
        <dbReference type="SAM" id="MobiDB-lite"/>
    </source>
</evidence>
<dbReference type="EMBL" id="LAZR01014170">
    <property type="protein sequence ID" value="KKM18676.1"/>
    <property type="molecule type" value="Genomic_DNA"/>
</dbReference>
<organism evidence="2">
    <name type="scientific">marine sediment metagenome</name>
    <dbReference type="NCBI Taxonomy" id="412755"/>
    <lineage>
        <taxon>unclassified sequences</taxon>
        <taxon>metagenomes</taxon>
        <taxon>ecological metagenomes</taxon>
    </lineage>
</organism>
<comment type="caution">
    <text evidence="2">The sequence shown here is derived from an EMBL/GenBank/DDBJ whole genome shotgun (WGS) entry which is preliminary data.</text>
</comment>
<evidence type="ECO:0000313" key="2">
    <source>
        <dbReference type="EMBL" id="KKM18676.1"/>
    </source>
</evidence>
<accession>A0A0F9HTG9</accession>
<feature type="region of interest" description="Disordered" evidence="1">
    <location>
        <begin position="41"/>
        <end position="61"/>
    </location>
</feature>
<proteinExistence type="predicted"/>
<gene>
    <name evidence="2" type="ORF">LCGC14_1663280</name>
</gene>
<protein>
    <submittedName>
        <fullName evidence="2">Uncharacterized protein</fullName>
    </submittedName>
</protein>